<dbReference type="EMBL" id="CAWYQH010000152">
    <property type="protein sequence ID" value="CAK8696183.1"/>
    <property type="molecule type" value="Genomic_DNA"/>
</dbReference>
<evidence type="ECO:0000313" key="2">
    <source>
        <dbReference type="Proteomes" id="UP001642483"/>
    </source>
</evidence>
<evidence type="ECO:0000313" key="1">
    <source>
        <dbReference type="EMBL" id="CAK8696183.1"/>
    </source>
</evidence>
<dbReference type="Proteomes" id="UP001642483">
    <property type="component" value="Unassembled WGS sequence"/>
</dbReference>
<organism evidence="1 2">
    <name type="scientific">Clavelina lepadiformis</name>
    <name type="common">Light-bulb sea squirt</name>
    <name type="synonym">Ascidia lepadiformis</name>
    <dbReference type="NCBI Taxonomy" id="159417"/>
    <lineage>
        <taxon>Eukaryota</taxon>
        <taxon>Metazoa</taxon>
        <taxon>Chordata</taxon>
        <taxon>Tunicata</taxon>
        <taxon>Ascidiacea</taxon>
        <taxon>Aplousobranchia</taxon>
        <taxon>Clavelinidae</taxon>
        <taxon>Clavelina</taxon>
    </lineage>
</organism>
<proteinExistence type="predicted"/>
<comment type="caution">
    <text evidence="1">The sequence shown here is derived from an EMBL/GenBank/DDBJ whole genome shotgun (WGS) entry which is preliminary data.</text>
</comment>
<name>A0ABP0GYL1_CLALP</name>
<accession>A0ABP0GYL1</accession>
<reference evidence="1 2" key="1">
    <citation type="submission" date="2024-02" db="EMBL/GenBank/DDBJ databases">
        <authorList>
            <person name="Daric V."/>
            <person name="Darras S."/>
        </authorList>
    </citation>
    <scope>NUCLEOTIDE SEQUENCE [LARGE SCALE GENOMIC DNA]</scope>
</reference>
<sequence length="85" mass="10223">MNEVPAFTLMNLMHDKHTAQTGSFLQRGNHIGEFWVWPKPDKFWFWNKLQIPAKFFPRKEVQSVRIPLYRVQHQTNRVSELKNVT</sequence>
<keyword evidence="2" id="KW-1185">Reference proteome</keyword>
<gene>
    <name evidence="1" type="ORF">CVLEPA_LOCUS29359</name>
</gene>
<protein>
    <submittedName>
        <fullName evidence="1">Uncharacterized protein</fullName>
    </submittedName>
</protein>